<keyword evidence="1" id="KW-0413">Isomerase</keyword>
<dbReference type="AlphaFoldDB" id="A0A7V7KF84"/>
<sequence length="82" mass="9508">MPFANYKFPEGILDHARKEEIIHRTTAMFVEYFGEEVRPYTMVLVEEVADGGWGRADETLTLEKMGIRRGCRRTERSKAVDV</sequence>
<dbReference type="Gene3D" id="3.30.429.10">
    <property type="entry name" value="Macrophage Migration Inhibitory Factor"/>
    <property type="match status" value="1"/>
</dbReference>
<dbReference type="InterPro" id="IPR014347">
    <property type="entry name" value="Tautomerase/MIF_sf"/>
</dbReference>
<dbReference type="GO" id="GO:0016853">
    <property type="term" value="F:isomerase activity"/>
    <property type="evidence" value="ECO:0007669"/>
    <property type="project" value="UniProtKB-KW"/>
</dbReference>
<evidence type="ECO:0000313" key="3">
    <source>
        <dbReference type="EMBL" id="KAA0010262.1"/>
    </source>
</evidence>
<feature type="domain" description="4-oxalocrotonate tautomerase-like" evidence="2">
    <location>
        <begin position="2"/>
        <end position="61"/>
    </location>
</feature>
<dbReference type="Proteomes" id="UP000486760">
    <property type="component" value="Unassembled WGS sequence"/>
</dbReference>
<evidence type="ECO:0000259" key="2">
    <source>
        <dbReference type="Pfam" id="PF01361"/>
    </source>
</evidence>
<name>A0A7V7KF84_9GAMM</name>
<dbReference type="EMBL" id="VTPY01000007">
    <property type="protein sequence ID" value="KAA0010262.1"/>
    <property type="molecule type" value="Genomic_DNA"/>
</dbReference>
<evidence type="ECO:0000313" key="4">
    <source>
        <dbReference type="Proteomes" id="UP000486760"/>
    </source>
</evidence>
<organism evidence="3 4">
    <name type="scientific">Billgrantia pellis</name>
    <dbReference type="NCBI Taxonomy" id="2606936"/>
    <lineage>
        <taxon>Bacteria</taxon>
        <taxon>Pseudomonadati</taxon>
        <taxon>Pseudomonadota</taxon>
        <taxon>Gammaproteobacteria</taxon>
        <taxon>Oceanospirillales</taxon>
        <taxon>Halomonadaceae</taxon>
        <taxon>Billgrantia</taxon>
    </lineage>
</organism>
<keyword evidence="4" id="KW-1185">Reference proteome</keyword>
<proteinExistence type="predicted"/>
<protein>
    <submittedName>
        <fullName evidence="3">4-oxalocrotonate tautomerase family protein</fullName>
    </submittedName>
</protein>
<reference evidence="3 4" key="1">
    <citation type="submission" date="2019-08" db="EMBL/GenBank/DDBJ databases">
        <title>Bioinformatics analysis of the strain L3 and L5.</title>
        <authorList>
            <person name="Li X."/>
        </authorList>
    </citation>
    <scope>NUCLEOTIDE SEQUENCE [LARGE SCALE GENOMIC DNA]</scope>
    <source>
        <strain evidence="3 4">L5</strain>
    </source>
</reference>
<gene>
    <name evidence="3" type="ORF">F0A17_17470</name>
</gene>
<dbReference type="InterPro" id="IPR004370">
    <property type="entry name" value="4-OT-like_dom"/>
</dbReference>
<dbReference type="Pfam" id="PF01361">
    <property type="entry name" value="Tautomerase"/>
    <property type="match status" value="1"/>
</dbReference>
<evidence type="ECO:0000256" key="1">
    <source>
        <dbReference type="ARBA" id="ARBA00023235"/>
    </source>
</evidence>
<comment type="caution">
    <text evidence="3">The sequence shown here is derived from an EMBL/GenBank/DDBJ whole genome shotgun (WGS) entry which is preliminary data.</text>
</comment>
<accession>A0A7V7KF84</accession>
<dbReference type="RefSeq" id="WP_149329644.1">
    <property type="nucleotide sequence ID" value="NZ_VTPY01000007.1"/>
</dbReference>
<dbReference type="SUPFAM" id="SSF55331">
    <property type="entry name" value="Tautomerase/MIF"/>
    <property type="match status" value="1"/>
</dbReference>